<dbReference type="AlphaFoldDB" id="A0A379TZY5"/>
<dbReference type="EMBL" id="UGXH01000003">
    <property type="protein sequence ID" value="SUG55874.1"/>
    <property type="molecule type" value="Genomic_DNA"/>
</dbReference>
<proteinExistence type="predicted"/>
<reference evidence="1 2" key="1">
    <citation type="submission" date="2018-06" db="EMBL/GenBank/DDBJ databases">
        <authorList>
            <consortium name="Pathogen Informatics"/>
            <person name="Doyle S."/>
        </authorList>
    </citation>
    <scope>NUCLEOTIDE SEQUENCE [LARGE SCALE GENOMIC DNA]</scope>
    <source>
        <strain evidence="1 2">NCTC10060</strain>
    </source>
</reference>
<dbReference type="Proteomes" id="UP000254633">
    <property type="component" value="Unassembled WGS sequence"/>
</dbReference>
<evidence type="ECO:0000313" key="2">
    <source>
        <dbReference type="Proteomes" id="UP000254633"/>
    </source>
</evidence>
<name>A0A379TZY5_SALDZ</name>
<organism evidence="1 2">
    <name type="scientific">Salmonella diarizonae</name>
    <dbReference type="NCBI Taxonomy" id="59204"/>
    <lineage>
        <taxon>Bacteria</taxon>
        <taxon>Pseudomonadati</taxon>
        <taxon>Pseudomonadota</taxon>
        <taxon>Gammaproteobacteria</taxon>
        <taxon>Enterobacterales</taxon>
        <taxon>Enterobacteriaceae</taxon>
        <taxon>Salmonella</taxon>
    </lineage>
</organism>
<protein>
    <submittedName>
        <fullName evidence="1">Uncharacterized protein</fullName>
    </submittedName>
</protein>
<gene>
    <name evidence="1" type="ORF">NCTC10060_03025</name>
</gene>
<sequence length="127" mass="13885">MIRDVRSVISGSKEGGEAVRIVLVSMRSSNANEDGSRRSTGASIWHCEGEYCRRTLAWAAGCSTRLAAGRHVAWGGLKRHGSGKALHLQAGQLAYGQTAKRLEYRRYPRLKTDKPNDLIDEYGIPGG</sequence>
<accession>A0A379TZY5</accession>
<evidence type="ECO:0000313" key="1">
    <source>
        <dbReference type="EMBL" id="SUG55874.1"/>
    </source>
</evidence>